<dbReference type="PROSITE" id="PS51318">
    <property type="entry name" value="TAT"/>
    <property type="match status" value="1"/>
</dbReference>
<keyword evidence="1" id="KW-0500">Molybdenum</keyword>
<keyword evidence="5" id="KW-1185">Reference proteome</keyword>
<evidence type="ECO:0000313" key="3">
    <source>
        <dbReference type="EMBL" id="MDL0087785.1"/>
    </source>
</evidence>
<evidence type="ECO:0000313" key="4">
    <source>
        <dbReference type="EMBL" id="MDL0087996.1"/>
    </source>
</evidence>
<proteinExistence type="predicted"/>
<dbReference type="InterPro" id="IPR019546">
    <property type="entry name" value="TAT_signal_bac_arc"/>
</dbReference>
<reference evidence="3" key="1">
    <citation type="submission" date="2022-08" db="EMBL/GenBank/DDBJ databases">
        <authorList>
            <person name="Wang H."/>
        </authorList>
    </citation>
    <scope>NUCLEOTIDE SEQUENCE</scope>
    <source>
        <strain evidence="3">PS10</strain>
    </source>
</reference>
<gene>
    <name evidence="3" type="ORF">NYG85_00140</name>
    <name evidence="4" type="ORF">NYG85_01215</name>
</gene>
<dbReference type="InterPro" id="IPR006311">
    <property type="entry name" value="TAT_signal"/>
</dbReference>
<protein>
    <submittedName>
        <fullName evidence="3">Twin-arginine translocation signal domain-containing protein</fullName>
    </submittedName>
</protein>
<dbReference type="RefSeq" id="WP_284936513.1">
    <property type="nucleotide sequence ID" value="NZ_JANURM010000001.1"/>
</dbReference>
<accession>A0ABT7HM87</accession>
<dbReference type="EMBL" id="JANURM010000001">
    <property type="protein sequence ID" value="MDL0087785.1"/>
    <property type="molecule type" value="Genomic_DNA"/>
</dbReference>
<reference evidence="3" key="2">
    <citation type="journal article" date="2023" name="Microorganisms">
        <title>Isolation and Genomic Characteristics of Cat-Borne Campylobacter felis sp. nov. and Sheep-Borne Campylobacter ovis sp. nov.</title>
        <authorList>
            <person name="Wang H."/>
            <person name="Li Y."/>
            <person name="Gu Y."/>
            <person name="Zhou G."/>
            <person name="Chen X."/>
            <person name="Zhang X."/>
            <person name="Shao Z."/>
            <person name="Zhang J."/>
            <person name="Zhang M."/>
        </authorList>
    </citation>
    <scope>NUCLEOTIDE SEQUENCE</scope>
    <source>
        <strain evidence="3">PS10</strain>
    </source>
</reference>
<organism evidence="3 5">
    <name type="scientific">Campylobacter gastrosuis</name>
    <dbReference type="NCBI Taxonomy" id="2974576"/>
    <lineage>
        <taxon>Bacteria</taxon>
        <taxon>Pseudomonadati</taxon>
        <taxon>Campylobacterota</taxon>
        <taxon>Epsilonproteobacteria</taxon>
        <taxon>Campylobacterales</taxon>
        <taxon>Campylobacteraceae</taxon>
        <taxon>Campylobacter</taxon>
    </lineage>
</organism>
<feature type="signal peptide" evidence="2">
    <location>
        <begin position="1"/>
        <end position="27"/>
    </location>
</feature>
<sequence>MKQTRRDFLKKSLKVGALATLTTSAFASQKVASEPDSNGVVVGKSKKKEVLYAKSEFWDKYYKIAY</sequence>
<evidence type="ECO:0000256" key="1">
    <source>
        <dbReference type="ARBA" id="ARBA00022505"/>
    </source>
</evidence>
<dbReference type="Proteomes" id="UP001173801">
    <property type="component" value="Unassembled WGS sequence"/>
</dbReference>
<keyword evidence="2" id="KW-0732">Signal</keyword>
<evidence type="ECO:0000256" key="2">
    <source>
        <dbReference type="SAM" id="SignalP"/>
    </source>
</evidence>
<dbReference type="NCBIfam" id="TIGR01409">
    <property type="entry name" value="TAT_signal_seq"/>
    <property type="match status" value="1"/>
</dbReference>
<dbReference type="EMBL" id="JANURM010000001">
    <property type="protein sequence ID" value="MDL0087996.1"/>
    <property type="molecule type" value="Genomic_DNA"/>
</dbReference>
<evidence type="ECO:0000313" key="5">
    <source>
        <dbReference type="Proteomes" id="UP001173801"/>
    </source>
</evidence>
<name>A0ABT7HM87_9BACT</name>
<feature type="chain" id="PRO_5045032360" evidence="2">
    <location>
        <begin position="28"/>
        <end position="66"/>
    </location>
</feature>
<comment type="caution">
    <text evidence="3">The sequence shown here is derived from an EMBL/GenBank/DDBJ whole genome shotgun (WGS) entry which is preliminary data.</text>
</comment>